<feature type="domain" description="ABC transmembrane type-1" evidence="11">
    <location>
        <begin position="150"/>
        <end position="447"/>
    </location>
</feature>
<evidence type="ECO:0000313" key="13">
    <source>
        <dbReference type="EMBL" id="SCC78535.1"/>
    </source>
</evidence>
<dbReference type="PROSITE" id="PS50929">
    <property type="entry name" value="ABC_TM1F"/>
    <property type="match status" value="1"/>
</dbReference>
<feature type="transmembrane region" description="Helical" evidence="9">
    <location>
        <begin position="299"/>
        <end position="318"/>
    </location>
</feature>
<dbReference type="GO" id="GO:0005524">
    <property type="term" value="F:ATP binding"/>
    <property type="evidence" value="ECO:0007669"/>
    <property type="project" value="UniProtKB-KW"/>
</dbReference>
<dbReference type="GO" id="GO:0140359">
    <property type="term" value="F:ABC-type transporter activity"/>
    <property type="evidence" value="ECO:0007669"/>
    <property type="project" value="InterPro"/>
</dbReference>
<keyword evidence="3" id="KW-0813">Transport</keyword>
<evidence type="ECO:0000259" key="11">
    <source>
        <dbReference type="PROSITE" id="PS50929"/>
    </source>
</evidence>
<feature type="transmembrane region" description="Helical" evidence="9">
    <location>
        <begin position="187"/>
        <end position="208"/>
    </location>
</feature>
<dbReference type="PANTHER" id="PTHR11384">
    <property type="entry name" value="ATP-BINDING CASSETTE, SUB-FAMILY D MEMBER"/>
    <property type="match status" value="1"/>
</dbReference>
<feature type="transmembrane region" description="Helical" evidence="9">
    <location>
        <begin position="266"/>
        <end position="287"/>
    </location>
</feature>
<dbReference type="SUPFAM" id="SSF90123">
    <property type="entry name" value="ABC transporter transmembrane region"/>
    <property type="match status" value="1"/>
</dbReference>
<feature type="transmembrane region" description="Helical" evidence="9">
    <location>
        <begin position="142"/>
        <end position="167"/>
    </location>
</feature>
<dbReference type="InterPro" id="IPR003439">
    <property type="entry name" value="ABC_transporter-like_ATP-bd"/>
</dbReference>
<dbReference type="Gene3D" id="3.40.50.300">
    <property type="entry name" value="P-loop containing nucleotide triphosphate hydrolases"/>
    <property type="match status" value="1"/>
</dbReference>
<dbReference type="InterPro" id="IPR017871">
    <property type="entry name" value="ABC_transporter-like_CS"/>
</dbReference>
<reference evidence="13 15" key="2">
    <citation type="submission" date="2016-08" db="EMBL/GenBank/DDBJ databases">
        <authorList>
            <person name="Varghese N."/>
            <person name="Submissions Spin"/>
        </authorList>
    </citation>
    <scope>NUCLEOTIDE SEQUENCE [LARGE SCALE GENOMIC DNA]</scope>
    <source>
        <strain evidence="13 15">HL-109</strain>
    </source>
</reference>
<evidence type="ECO:0000313" key="12">
    <source>
        <dbReference type="EMBL" id="KPQ09452.1"/>
    </source>
</evidence>
<feature type="domain" description="ABC transporter" evidence="10">
    <location>
        <begin position="485"/>
        <end position="697"/>
    </location>
</feature>
<dbReference type="AlphaFoldDB" id="A0A0P7Y5D4"/>
<evidence type="ECO:0000256" key="7">
    <source>
        <dbReference type="ARBA" id="ARBA00022989"/>
    </source>
</evidence>
<keyword evidence="8 9" id="KW-0472">Membrane</keyword>
<dbReference type="STRING" id="1653334.GA0071312_0345"/>
<keyword evidence="5" id="KW-0547">Nucleotide-binding</keyword>
<keyword evidence="7 9" id="KW-1133">Transmembrane helix</keyword>
<dbReference type="Pfam" id="PF06472">
    <property type="entry name" value="ABC_membrane_2"/>
    <property type="match status" value="1"/>
</dbReference>
<evidence type="ECO:0000256" key="1">
    <source>
        <dbReference type="ARBA" id="ARBA00004651"/>
    </source>
</evidence>
<evidence type="ECO:0000313" key="15">
    <source>
        <dbReference type="Proteomes" id="UP000182800"/>
    </source>
</evidence>
<keyword evidence="4 9" id="KW-0812">Transmembrane</keyword>
<dbReference type="Pfam" id="PF00005">
    <property type="entry name" value="ABC_tran"/>
    <property type="match status" value="1"/>
</dbReference>
<dbReference type="CDD" id="cd03223">
    <property type="entry name" value="ABCD_peroxisomal_ALDP"/>
    <property type="match status" value="1"/>
</dbReference>
<comment type="caution">
    <text evidence="12">The sequence shown here is derived from an EMBL/GenBank/DDBJ whole genome shotgun (WGS) entry which is preliminary data.</text>
</comment>
<dbReference type="PATRIC" id="fig|1653334.4.peg.681"/>
<dbReference type="InterPro" id="IPR027417">
    <property type="entry name" value="P-loop_NTPase"/>
</dbReference>
<dbReference type="InterPro" id="IPR036640">
    <property type="entry name" value="ABC1_TM_sf"/>
</dbReference>
<evidence type="ECO:0000256" key="6">
    <source>
        <dbReference type="ARBA" id="ARBA00022840"/>
    </source>
</evidence>
<dbReference type="SMART" id="SM00382">
    <property type="entry name" value="AAA"/>
    <property type="match status" value="1"/>
</dbReference>
<feature type="transmembrane region" description="Helical" evidence="9">
    <location>
        <begin position="6"/>
        <end position="36"/>
    </location>
</feature>
<name>A0A0P7Y5D4_9HYPH</name>
<organism evidence="12 14">
    <name type="scientific">Saliniramus fredricksonii</name>
    <dbReference type="NCBI Taxonomy" id="1653334"/>
    <lineage>
        <taxon>Bacteria</taxon>
        <taxon>Pseudomonadati</taxon>
        <taxon>Pseudomonadota</taxon>
        <taxon>Alphaproteobacteria</taxon>
        <taxon>Hyphomicrobiales</taxon>
        <taxon>Salinarimonadaceae</taxon>
        <taxon>Saliniramus</taxon>
    </lineage>
</organism>
<evidence type="ECO:0000256" key="8">
    <source>
        <dbReference type="ARBA" id="ARBA00023136"/>
    </source>
</evidence>
<comment type="similarity">
    <text evidence="2">Belongs to the ABC transporter superfamily.</text>
</comment>
<gene>
    <name evidence="12" type="primary">yddA</name>
    <name evidence="13" type="ORF">GA0071312_0345</name>
    <name evidence="12" type="ORF">HLUCCO17_14665</name>
</gene>
<dbReference type="PROSITE" id="PS00211">
    <property type="entry name" value="ABC_TRANSPORTER_1"/>
    <property type="match status" value="1"/>
</dbReference>
<comment type="subcellular location">
    <subcellularLocation>
        <location evidence="1">Cell membrane</location>
        <topology evidence="1">Multi-pass membrane protein</topology>
    </subcellularLocation>
</comment>
<evidence type="ECO:0000256" key="5">
    <source>
        <dbReference type="ARBA" id="ARBA00022741"/>
    </source>
</evidence>
<dbReference type="PROSITE" id="PS50893">
    <property type="entry name" value="ABC_TRANSPORTER_2"/>
    <property type="match status" value="1"/>
</dbReference>
<dbReference type="Proteomes" id="UP000050497">
    <property type="component" value="Unassembled WGS sequence"/>
</dbReference>
<reference evidence="12 14" key="1">
    <citation type="submission" date="2015-09" db="EMBL/GenBank/DDBJ databases">
        <title>Identification and resolution of microdiversity through metagenomic sequencing of parallel consortia.</title>
        <authorList>
            <person name="Nelson W.C."/>
            <person name="Romine M.F."/>
            <person name="Lindemann S.R."/>
        </authorList>
    </citation>
    <scope>NUCLEOTIDE SEQUENCE [LARGE SCALE GENOMIC DNA]</scope>
    <source>
        <strain evidence="12">HL-109</strain>
    </source>
</reference>
<feature type="transmembrane region" description="Helical" evidence="9">
    <location>
        <begin position="48"/>
        <end position="70"/>
    </location>
</feature>
<dbReference type="EMBL" id="LJSX01000027">
    <property type="protein sequence ID" value="KPQ09452.1"/>
    <property type="molecule type" value="Genomic_DNA"/>
</dbReference>
<accession>A0A0P7Y5D4</accession>
<dbReference type="EMBL" id="FMBM01000001">
    <property type="protein sequence ID" value="SCC78535.1"/>
    <property type="molecule type" value="Genomic_DNA"/>
</dbReference>
<dbReference type="RefSeq" id="WP_238947053.1">
    <property type="nucleotide sequence ID" value="NZ_FMBM01000001.1"/>
</dbReference>
<dbReference type="PANTHER" id="PTHR11384:SF59">
    <property type="entry name" value="LYSOSOMAL COBALAMIN TRANSPORTER ABCD4"/>
    <property type="match status" value="1"/>
</dbReference>
<dbReference type="GO" id="GO:0016887">
    <property type="term" value="F:ATP hydrolysis activity"/>
    <property type="evidence" value="ECO:0007669"/>
    <property type="project" value="InterPro"/>
</dbReference>
<dbReference type="GO" id="GO:0005886">
    <property type="term" value="C:plasma membrane"/>
    <property type="evidence" value="ECO:0007669"/>
    <property type="project" value="UniProtKB-SubCell"/>
</dbReference>
<evidence type="ECO:0000313" key="14">
    <source>
        <dbReference type="Proteomes" id="UP000050497"/>
    </source>
</evidence>
<evidence type="ECO:0000256" key="9">
    <source>
        <dbReference type="SAM" id="Phobius"/>
    </source>
</evidence>
<protein>
    <submittedName>
        <fullName evidence="12">ABC-type transport system ATPase component YddA</fullName>
    </submittedName>
    <submittedName>
        <fullName evidence="13">ATP-binding cassette transporter</fullName>
    </submittedName>
</protein>
<evidence type="ECO:0000256" key="3">
    <source>
        <dbReference type="ARBA" id="ARBA00022448"/>
    </source>
</evidence>
<evidence type="ECO:0000259" key="10">
    <source>
        <dbReference type="PROSITE" id="PS50893"/>
    </source>
</evidence>
<dbReference type="InterPro" id="IPR011527">
    <property type="entry name" value="ABC1_TM_dom"/>
</dbReference>
<keyword evidence="6 13" id="KW-0067">ATP-binding</keyword>
<evidence type="ECO:0000256" key="4">
    <source>
        <dbReference type="ARBA" id="ARBA00022692"/>
    </source>
</evidence>
<sequence>MQRASLVFALAGALLLIGALLGETIPLLLPIATIAIGAALRFSRDTAVYLRILIGLIAFAHTLLGVLYLVDNHGYTPAAMDGFTPPLAMPVAAAIFALAMLAVGRIPVIRTIAQLTDPFFVSRETGVVQIWPFPEFRAQERVIGTVLLSIVVIMQFALVAISVRLSYWNRDWFNAIQESNADEFWRLLLTVWVFWVTIAVTMAIYQYAVRMTLDIHWRNWMTQFYTRRWLSGAIPYRMQVFGVQTDNPDQRIQEDINKFTTDTMGLTLGMLSQVSTLVSFSVILWTISSDFTFPGTEVVVPGLLFWIALVYAVIATYATHLIGRPLIRLNFLQERYEADFRFSLARLREYGEQVALLRGQGAERERLGTQFARIVDNFFRRVSINKRLIAFTSFYDYSNSVVPYVIAAPFYFAGQIQLGVMTQTAGAFARVESALSFFIDAYQRLASYKAVVDRLTSFEESMQRAREAGRETGEIVITEHEGDTLRLENVIVRLPDGTPIAGASQLTFRPGESVLLAGMSGTGKSTLFRAISGIWPFGEGVVHKPAGRKLMLLPQRPYIPVGTLRGVVAYPALENLYSDDALRAALEKARLAHLVPLLDEDRSWAQTLSLGEQQRLAIARALLEQPDWLLVDEATAAMDEPTEAAIYKVLREELPGTTLISIGHRSTLIAFHERRIDMRAGVDGVYRPVDPDHVPAQ</sequence>
<proteinExistence type="inferred from homology"/>
<keyword evidence="15" id="KW-1185">Reference proteome</keyword>
<dbReference type="SUPFAM" id="SSF52540">
    <property type="entry name" value="P-loop containing nucleoside triphosphate hydrolases"/>
    <property type="match status" value="1"/>
</dbReference>
<dbReference type="InterPro" id="IPR050835">
    <property type="entry name" value="ABC_transporter_sub-D"/>
</dbReference>
<dbReference type="InterPro" id="IPR003593">
    <property type="entry name" value="AAA+_ATPase"/>
</dbReference>
<dbReference type="Gene3D" id="1.20.1560.10">
    <property type="entry name" value="ABC transporter type 1, transmembrane domain"/>
    <property type="match status" value="1"/>
</dbReference>
<feature type="transmembrane region" description="Helical" evidence="9">
    <location>
        <begin position="82"/>
        <end position="103"/>
    </location>
</feature>
<dbReference type="Proteomes" id="UP000182800">
    <property type="component" value="Unassembled WGS sequence"/>
</dbReference>
<evidence type="ECO:0000256" key="2">
    <source>
        <dbReference type="ARBA" id="ARBA00005417"/>
    </source>
</evidence>